<evidence type="ECO:0000256" key="12">
    <source>
        <dbReference type="ARBA" id="ARBA00022840"/>
    </source>
</evidence>
<dbReference type="Pfam" id="PF00689">
    <property type="entry name" value="Cation_ATPase_C"/>
    <property type="match status" value="1"/>
</dbReference>
<dbReference type="GO" id="GO:1990573">
    <property type="term" value="P:potassium ion import across plasma membrane"/>
    <property type="evidence" value="ECO:0007669"/>
    <property type="project" value="TreeGrafter"/>
</dbReference>
<protein>
    <recommendedName>
        <fullName evidence="3">P-type Ca(2+) transporter</fullName>
        <ecNumber evidence="3">7.2.2.10</ecNumber>
    </recommendedName>
</protein>
<dbReference type="Proteomes" id="UP000249808">
    <property type="component" value="Unassembled WGS sequence"/>
</dbReference>
<keyword evidence="12" id="KW-0067">ATP-binding</keyword>
<dbReference type="Pfam" id="PF13246">
    <property type="entry name" value="Cation_ATPase"/>
    <property type="match status" value="1"/>
</dbReference>
<dbReference type="FunFam" id="2.70.150.10:FF:000016">
    <property type="entry name" value="Calcium-transporting P-type ATPase putative"/>
    <property type="match status" value="1"/>
</dbReference>
<keyword evidence="5" id="KW-1003">Cell membrane</keyword>
<dbReference type="Gene3D" id="2.70.150.10">
    <property type="entry name" value="Calcium-transporting ATPase, cytoplasmic transduction domain A"/>
    <property type="match status" value="1"/>
</dbReference>
<dbReference type="RefSeq" id="WP_111716086.1">
    <property type="nucleotide sequence ID" value="NZ_JBHSSR010000013.1"/>
</dbReference>
<evidence type="ECO:0000259" key="19">
    <source>
        <dbReference type="SMART" id="SM00831"/>
    </source>
</evidence>
<dbReference type="EMBL" id="PZJH01000003">
    <property type="protein sequence ID" value="RAK44697.1"/>
    <property type="molecule type" value="Genomic_DNA"/>
</dbReference>
<dbReference type="FunFam" id="3.40.50.1000:FF:000028">
    <property type="entry name" value="Calcium-transporting P-type ATPase, putative"/>
    <property type="match status" value="1"/>
</dbReference>
<keyword evidence="9" id="KW-0479">Metal-binding</keyword>
<dbReference type="GO" id="GO:0036376">
    <property type="term" value="P:sodium ion export across plasma membrane"/>
    <property type="evidence" value="ECO:0007669"/>
    <property type="project" value="TreeGrafter"/>
</dbReference>
<dbReference type="GO" id="GO:0030007">
    <property type="term" value="P:intracellular potassium ion homeostasis"/>
    <property type="evidence" value="ECO:0007669"/>
    <property type="project" value="TreeGrafter"/>
</dbReference>
<evidence type="ECO:0000256" key="17">
    <source>
        <dbReference type="ARBA" id="ARBA00048694"/>
    </source>
</evidence>
<keyword evidence="21" id="KW-1185">Reference proteome</keyword>
<dbReference type="PRINTS" id="PR00119">
    <property type="entry name" value="CATATPASE"/>
</dbReference>
<gene>
    <name evidence="20" type="ORF">BHU61_08260</name>
</gene>
<dbReference type="PRINTS" id="PR00120">
    <property type="entry name" value="HATPASE"/>
</dbReference>
<name>A0A327ZR82_9STAP</name>
<evidence type="ECO:0000256" key="15">
    <source>
        <dbReference type="ARBA" id="ARBA00023065"/>
    </source>
</evidence>
<dbReference type="GO" id="GO:0005388">
    <property type="term" value="F:P-type calcium transporter activity"/>
    <property type="evidence" value="ECO:0007669"/>
    <property type="project" value="UniProtKB-EC"/>
</dbReference>
<feature type="transmembrane region" description="Helical" evidence="18">
    <location>
        <begin position="712"/>
        <end position="731"/>
    </location>
</feature>
<dbReference type="InterPro" id="IPR059000">
    <property type="entry name" value="ATPase_P-type_domA"/>
</dbReference>
<evidence type="ECO:0000256" key="14">
    <source>
        <dbReference type="ARBA" id="ARBA00022989"/>
    </source>
</evidence>
<evidence type="ECO:0000256" key="1">
    <source>
        <dbReference type="ARBA" id="ARBA00004651"/>
    </source>
</evidence>
<evidence type="ECO:0000256" key="7">
    <source>
        <dbReference type="ARBA" id="ARBA00022568"/>
    </source>
</evidence>
<dbReference type="SFLD" id="SFLDG00002">
    <property type="entry name" value="C1.7:_P-type_atpase_like"/>
    <property type="match status" value="1"/>
</dbReference>
<dbReference type="AlphaFoldDB" id="A0A327ZR82"/>
<dbReference type="InterPro" id="IPR001757">
    <property type="entry name" value="P_typ_ATPase"/>
</dbReference>
<dbReference type="InterPro" id="IPR036412">
    <property type="entry name" value="HAD-like_sf"/>
</dbReference>
<evidence type="ECO:0000256" key="5">
    <source>
        <dbReference type="ARBA" id="ARBA00022475"/>
    </source>
</evidence>
<dbReference type="Gene3D" id="3.40.1110.10">
    <property type="entry name" value="Calcium-transporting ATPase, cytoplasmic domain N"/>
    <property type="match status" value="1"/>
</dbReference>
<evidence type="ECO:0000256" key="8">
    <source>
        <dbReference type="ARBA" id="ARBA00022692"/>
    </source>
</evidence>
<dbReference type="InterPro" id="IPR023214">
    <property type="entry name" value="HAD_sf"/>
</dbReference>
<proteinExistence type="inferred from homology"/>
<dbReference type="GO" id="GO:0006883">
    <property type="term" value="P:intracellular sodium ion homeostasis"/>
    <property type="evidence" value="ECO:0007669"/>
    <property type="project" value="TreeGrafter"/>
</dbReference>
<evidence type="ECO:0000256" key="18">
    <source>
        <dbReference type="SAM" id="Phobius"/>
    </source>
</evidence>
<dbReference type="InterPro" id="IPR004014">
    <property type="entry name" value="ATPase_P-typ_cation-transptr_N"/>
</dbReference>
<dbReference type="InterPro" id="IPR044492">
    <property type="entry name" value="P_typ_ATPase_HD_dom"/>
</dbReference>
<evidence type="ECO:0000256" key="3">
    <source>
        <dbReference type="ARBA" id="ARBA00012790"/>
    </source>
</evidence>
<keyword evidence="13" id="KW-1278">Translocase</keyword>
<evidence type="ECO:0000256" key="16">
    <source>
        <dbReference type="ARBA" id="ARBA00023136"/>
    </source>
</evidence>
<comment type="catalytic activity">
    <reaction evidence="17">
        <text>Ca(2+)(in) + ATP + H2O = Ca(2+)(out) + ADP + phosphate + H(+)</text>
        <dbReference type="Rhea" id="RHEA:18105"/>
        <dbReference type="ChEBI" id="CHEBI:15377"/>
        <dbReference type="ChEBI" id="CHEBI:15378"/>
        <dbReference type="ChEBI" id="CHEBI:29108"/>
        <dbReference type="ChEBI" id="CHEBI:30616"/>
        <dbReference type="ChEBI" id="CHEBI:43474"/>
        <dbReference type="ChEBI" id="CHEBI:456216"/>
        <dbReference type="EC" id="7.2.2.10"/>
    </reaction>
</comment>
<keyword evidence="6" id="KW-0597">Phosphoprotein</keyword>
<feature type="transmembrane region" description="Helical" evidence="18">
    <location>
        <begin position="247"/>
        <end position="268"/>
    </location>
</feature>
<feature type="transmembrane region" description="Helical" evidence="18">
    <location>
        <begin position="55"/>
        <end position="77"/>
    </location>
</feature>
<evidence type="ECO:0000313" key="20">
    <source>
        <dbReference type="EMBL" id="RAK44697.1"/>
    </source>
</evidence>
<feature type="transmembrane region" description="Helical" evidence="18">
    <location>
        <begin position="852"/>
        <end position="871"/>
    </location>
</feature>
<dbReference type="SUPFAM" id="SSF81653">
    <property type="entry name" value="Calcium ATPase, transduction domain A"/>
    <property type="match status" value="1"/>
</dbReference>
<evidence type="ECO:0000256" key="13">
    <source>
        <dbReference type="ARBA" id="ARBA00022967"/>
    </source>
</evidence>
<keyword evidence="16 18" id="KW-0472">Membrane</keyword>
<keyword evidence="10" id="KW-0547">Nucleotide-binding</keyword>
<keyword evidence="8 18" id="KW-0812">Transmembrane</keyword>
<feature type="transmembrane region" description="Helical" evidence="18">
    <location>
        <begin position="821"/>
        <end position="840"/>
    </location>
</feature>
<evidence type="ECO:0000256" key="6">
    <source>
        <dbReference type="ARBA" id="ARBA00022553"/>
    </source>
</evidence>
<dbReference type="SUPFAM" id="SSF81665">
    <property type="entry name" value="Calcium ATPase, transmembrane domain M"/>
    <property type="match status" value="1"/>
</dbReference>
<dbReference type="Gene3D" id="1.20.1110.10">
    <property type="entry name" value="Calcium-transporting ATPase, transmembrane domain"/>
    <property type="match status" value="1"/>
</dbReference>
<feature type="transmembrane region" description="Helical" evidence="18">
    <location>
        <begin position="752"/>
        <end position="770"/>
    </location>
</feature>
<evidence type="ECO:0000313" key="21">
    <source>
        <dbReference type="Proteomes" id="UP000249808"/>
    </source>
</evidence>
<dbReference type="GO" id="GO:1902600">
    <property type="term" value="P:proton transmembrane transport"/>
    <property type="evidence" value="ECO:0007669"/>
    <property type="project" value="TreeGrafter"/>
</dbReference>
<dbReference type="Pfam" id="PF00690">
    <property type="entry name" value="Cation_ATPase_N"/>
    <property type="match status" value="1"/>
</dbReference>
<keyword evidence="14 18" id="KW-1133">Transmembrane helix</keyword>
<dbReference type="SFLD" id="SFLDF00027">
    <property type="entry name" value="p-type_atpase"/>
    <property type="match status" value="1"/>
</dbReference>
<dbReference type="PANTHER" id="PTHR43294:SF21">
    <property type="entry name" value="CATION TRANSPORTING ATPASE"/>
    <property type="match status" value="1"/>
</dbReference>
<dbReference type="GO" id="GO:0016887">
    <property type="term" value="F:ATP hydrolysis activity"/>
    <property type="evidence" value="ECO:0007669"/>
    <property type="project" value="InterPro"/>
</dbReference>
<dbReference type="InterPro" id="IPR023299">
    <property type="entry name" value="ATPase_P-typ_cyto_dom_N"/>
</dbReference>
<dbReference type="InterPro" id="IPR018303">
    <property type="entry name" value="ATPase_P-typ_P_site"/>
</dbReference>
<dbReference type="Gene3D" id="3.40.50.1000">
    <property type="entry name" value="HAD superfamily/HAD-like"/>
    <property type="match status" value="1"/>
</dbReference>
<dbReference type="PROSITE" id="PS00154">
    <property type="entry name" value="ATPASE_E1_E2"/>
    <property type="match status" value="1"/>
</dbReference>
<comment type="caution">
    <text evidence="20">The sequence shown here is derived from an EMBL/GenBank/DDBJ whole genome shotgun (WGS) entry which is preliminary data.</text>
</comment>
<keyword evidence="7" id="KW-0109">Calcium transport</keyword>
<dbReference type="CDD" id="cd02080">
    <property type="entry name" value="P-type_ATPase_cation"/>
    <property type="match status" value="1"/>
</dbReference>
<feature type="domain" description="Cation-transporting P-type ATPase N-terminal" evidence="19">
    <location>
        <begin position="5"/>
        <end position="79"/>
    </location>
</feature>
<feature type="transmembrane region" description="Helical" evidence="18">
    <location>
        <begin position="680"/>
        <end position="706"/>
    </location>
</feature>
<evidence type="ECO:0000256" key="9">
    <source>
        <dbReference type="ARBA" id="ARBA00022723"/>
    </source>
</evidence>
<evidence type="ECO:0000256" key="2">
    <source>
        <dbReference type="ARBA" id="ARBA00005675"/>
    </source>
</evidence>
<feature type="transmembrane region" description="Helical" evidence="18">
    <location>
        <begin position="83"/>
        <end position="99"/>
    </location>
</feature>
<dbReference type="SUPFAM" id="SSF56784">
    <property type="entry name" value="HAD-like"/>
    <property type="match status" value="1"/>
</dbReference>
<dbReference type="GO" id="GO:0005524">
    <property type="term" value="F:ATP binding"/>
    <property type="evidence" value="ECO:0007669"/>
    <property type="project" value="UniProtKB-KW"/>
</dbReference>
<dbReference type="InterPro" id="IPR050510">
    <property type="entry name" value="Cation_transp_ATPase_P-type"/>
</dbReference>
<dbReference type="NCBIfam" id="TIGR01494">
    <property type="entry name" value="ATPase_P-type"/>
    <property type="match status" value="2"/>
</dbReference>
<comment type="subcellular location">
    <subcellularLocation>
        <location evidence="1">Cell membrane</location>
        <topology evidence="1">Multi-pass membrane protein</topology>
    </subcellularLocation>
</comment>
<feature type="transmembrane region" description="Helical" evidence="18">
    <location>
        <begin position="782"/>
        <end position="801"/>
    </location>
</feature>
<organism evidence="20 21">
    <name type="scientific">Macrococcus epidermidis</name>
    <dbReference type="NCBI Taxonomy" id="1902580"/>
    <lineage>
        <taxon>Bacteria</taxon>
        <taxon>Bacillati</taxon>
        <taxon>Bacillota</taxon>
        <taxon>Bacilli</taxon>
        <taxon>Bacillales</taxon>
        <taxon>Staphylococcaceae</taxon>
        <taxon>Macrococcus</taxon>
    </lineage>
</organism>
<keyword evidence="15" id="KW-0406">Ion transport</keyword>
<keyword evidence="4" id="KW-0813">Transport</keyword>
<accession>A0A327ZR82</accession>
<feature type="transmembrane region" description="Helical" evidence="18">
    <location>
        <begin position="274"/>
        <end position="299"/>
    </location>
</feature>
<dbReference type="PANTHER" id="PTHR43294">
    <property type="entry name" value="SODIUM/POTASSIUM-TRANSPORTING ATPASE SUBUNIT ALPHA"/>
    <property type="match status" value="1"/>
</dbReference>
<dbReference type="SFLD" id="SFLDS00003">
    <property type="entry name" value="Haloacid_Dehalogenase"/>
    <property type="match status" value="1"/>
</dbReference>
<dbReference type="EC" id="7.2.2.10" evidence="3"/>
<dbReference type="GO" id="GO:0005886">
    <property type="term" value="C:plasma membrane"/>
    <property type="evidence" value="ECO:0007669"/>
    <property type="project" value="UniProtKB-SubCell"/>
</dbReference>
<dbReference type="InterPro" id="IPR006068">
    <property type="entry name" value="ATPase_P-typ_cation-transptr_C"/>
</dbReference>
<dbReference type="GO" id="GO:0046872">
    <property type="term" value="F:metal ion binding"/>
    <property type="evidence" value="ECO:0007669"/>
    <property type="project" value="UniProtKB-KW"/>
</dbReference>
<dbReference type="GO" id="GO:0005391">
    <property type="term" value="F:P-type sodium:potassium-exchanging transporter activity"/>
    <property type="evidence" value="ECO:0007669"/>
    <property type="project" value="TreeGrafter"/>
</dbReference>
<comment type="similarity">
    <text evidence="2">Belongs to the cation transport ATPase (P-type) (TC 3.A.3) family. Type IIA subfamily.</text>
</comment>
<dbReference type="SMART" id="SM00831">
    <property type="entry name" value="Cation_ATPase_N"/>
    <property type="match status" value="1"/>
</dbReference>
<dbReference type="SUPFAM" id="SSF81660">
    <property type="entry name" value="Metal cation-transporting ATPase, ATP-binding domain N"/>
    <property type="match status" value="1"/>
</dbReference>
<keyword evidence="11" id="KW-0106">Calcium</keyword>
<evidence type="ECO:0000256" key="4">
    <source>
        <dbReference type="ARBA" id="ARBA00022448"/>
    </source>
</evidence>
<evidence type="ECO:0000256" key="11">
    <source>
        <dbReference type="ARBA" id="ARBA00022837"/>
    </source>
</evidence>
<dbReference type="InterPro" id="IPR008250">
    <property type="entry name" value="ATPase_P-typ_transduc_dom_A_sf"/>
</dbReference>
<dbReference type="Pfam" id="PF00122">
    <property type="entry name" value="E1-E2_ATPase"/>
    <property type="match status" value="1"/>
</dbReference>
<evidence type="ECO:0000256" key="10">
    <source>
        <dbReference type="ARBA" id="ARBA00022741"/>
    </source>
</evidence>
<reference evidence="20 21" key="1">
    <citation type="journal article" date="2018" name="Front. Microbiol.">
        <title>Description and Comparative Genomics of Macrococcus caseolyticus subsp. hominis subsp. nov., Macrococcus goetzii sp. nov., Macrococcus epidermidis sp. nov., and Macrococcus bohemicus sp. nov., Novel Macrococci From Human Clinical Material With Virulence Potential and Suspected Uptake of Foreign DNA by Natural Transformation.</title>
        <authorList>
            <person name="Maslanova I."/>
            <person name="Wertheimer Z."/>
            <person name="Sedlacek I."/>
            <person name="Svec P."/>
            <person name="Indrakova A."/>
            <person name="Kovarovic V."/>
            <person name="Schumann P."/>
            <person name="Sproer C."/>
            <person name="Kralova S."/>
            <person name="Sedo O."/>
            <person name="Kristofova L."/>
            <person name="Vrbovska V."/>
            <person name="Fuzik T."/>
            <person name="Petras P."/>
            <person name="Zdrahal Z."/>
            <person name="Ruzickova V."/>
            <person name="Doskar J."/>
            <person name="Pantucek R."/>
        </authorList>
    </citation>
    <scope>NUCLEOTIDE SEQUENCE [LARGE SCALE GENOMIC DNA]</scope>
    <source>
        <strain evidence="20 21">01/688</strain>
    </source>
</reference>
<sequence length="884" mass="97286">MKNEKWHQRSIDDTLQAFNTSINSGLSHEQVEANQSTYGLNALPAKREKPKIIKFFGHFNDILIYVLLVAAAITGFLGHFLDMSVIILVAVINAIIGYVQESRAEKALESIRKMMTSEAVVIRDGRSQTIPGEQLTIGDIVILSSGEKIPADLRLIEANNLKIEESALTGESVPVQKNIHKISEDAVLGDRKNMAYSSSSITSGSGIGVVVAIGKDTELGKINQAMTDTEQMTTPLMQQTGQFGKSVSIGIVVISIAIYLFGLFYHNYPAGELLLSVIALAVGAIPEGLPAVISIILALGVQSMAKNNAIVKNLPSVETLGSVSVICTDKTGTLTKNEMTVTSIDLTHNRYEVTGTGYEPIGEIIPKHTETPETEQELYQFLTCVKTVNEARLSQDENGHFQITGEPTEGCLMTLVHKTNLEIPNLQAIDKIPFDSLYKYMAYLVEDQGKKRIYIKGAPDRIFDRVFTNSDDRQVWEDKLSVIAKEGKRLIAAGYKDVPRDTTTLSHDDLQSGITLLGLVGIIDPPRESSIKAVKECQKAGIAVKMITGDHKETAMAIGKQLGIGDGTKAIEGRELDNMDEETLYETAIEYDVFARTSPENKLQLVKALQKHDEITSMTGDGVNDAPALKRADIGVAMGIKGTEVSKDAARMILVDDNFETIVDAVREGRRVYDNLKKTILFILPTNGSQGLLILAAILFGISIPLTPIQVLWVNMVTAITISFALAFEPLEPGAMNRKPRHKSTPLLSHYFLFRILLVSVIVAGGILLANMYLSHLDLHKTVLNTITLQSLVFALIFHLFNCRHLNQFAINQDFFKNKVAFIVSGLLITLQLLITYVPFFNTILKTAPLTFSQWVIPLGIGTAVFILIEIEKWITRNIFKYEA</sequence>
<dbReference type="InterPro" id="IPR023298">
    <property type="entry name" value="ATPase_P-typ_TM_dom_sf"/>
</dbReference>